<dbReference type="GO" id="GO:0016491">
    <property type="term" value="F:oxidoreductase activity"/>
    <property type="evidence" value="ECO:0007669"/>
    <property type="project" value="UniProtKB-KW"/>
</dbReference>
<dbReference type="InterPro" id="IPR003767">
    <property type="entry name" value="Malate/L-lactate_DH-like"/>
</dbReference>
<dbReference type="SUPFAM" id="SSF89733">
    <property type="entry name" value="L-sulfolactate dehydrogenase-like"/>
    <property type="match status" value="1"/>
</dbReference>
<dbReference type="InterPro" id="IPR036111">
    <property type="entry name" value="Mal/L-sulfo/L-lacto_DH-like_sf"/>
</dbReference>
<dbReference type="InterPro" id="IPR043144">
    <property type="entry name" value="Mal/L-sulf/L-lact_DH-like_ah"/>
</dbReference>
<evidence type="ECO:0000313" key="4">
    <source>
        <dbReference type="Proteomes" id="UP000193778"/>
    </source>
</evidence>
<dbReference type="Gene3D" id="1.10.1530.10">
    <property type="match status" value="1"/>
</dbReference>
<dbReference type="PANTHER" id="PTHR11091">
    <property type="entry name" value="OXIDOREDUCTASE-RELATED"/>
    <property type="match status" value="1"/>
</dbReference>
<dbReference type="Gene3D" id="3.30.1370.60">
    <property type="entry name" value="Hypothetical oxidoreductase yiak, domain 2"/>
    <property type="match status" value="1"/>
</dbReference>
<keyword evidence="4" id="KW-1185">Reference proteome</keyword>
<dbReference type="Pfam" id="PF02615">
    <property type="entry name" value="Ldh_2"/>
    <property type="match status" value="1"/>
</dbReference>
<reference evidence="4" key="1">
    <citation type="submission" date="2017-03" db="EMBL/GenBank/DDBJ databases">
        <authorList>
            <person name="Rodrigo-Torres L."/>
            <person name="Arahal R.D."/>
            <person name="Lucena T."/>
        </authorList>
    </citation>
    <scope>NUCLEOTIDE SEQUENCE [LARGE SCALE GENOMIC DNA]</scope>
    <source>
        <strain evidence="4">CECT 8411</strain>
    </source>
</reference>
<evidence type="ECO:0000313" key="3">
    <source>
        <dbReference type="EMBL" id="SLN39215.1"/>
    </source>
</evidence>
<name>A0A1X6Z382_9RHOB</name>
<dbReference type="OrthoDB" id="9811519at2"/>
<organism evidence="3 4">
    <name type="scientific">Ruegeria meonggei</name>
    <dbReference type="NCBI Taxonomy" id="1446476"/>
    <lineage>
        <taxon>Bacteria</taxon>
        <taxon>Pseudomonadati</taxon>
        <taxon>Pseudomonadota</taxon>
        <taxon>Alphaproteobacteria</taxon>
        <taxon>Rhodobacterales</taxon>
        <taxon>Roseobacteraceae</taxon>
        <taxon>Ruegeria</taxon>
    </lineage>
</organism>
<dbReference type="Proteomes" id="UP000193778">
    <property type="component" value="Unassembled WGS sequence"/>
</dbReference>
<dbReference type="EMBL" id="FWFP01000004">
    <property type="protein sequence ID" value="SLN39215.1"/>
    <property type="molecule type" value="Genomic_DNA"/>
</dbReference>
<dbReference type="InterPro" id="IPR043143">
    <property type="entry name" value="Mal/L-sulf/L-lact_DH-like_NADP"/>
</dbReference>
<evidence type="ECO:0000256" key="2">
    <source>
        <dbReference type="ARBA" id="ARBA00023002"/>
    </source>
</evidence>
<dbReference type="EC" id="1.1.1.338" evidence="3"/>
<proteinExistence type="inferred from homology"/>
<protein>
    <submittedName>
        <fullName evidence="3">(2R)-3-sulfolactate dehydrogenase (NADP(+))</fullName>
        <ecNumber evidence="3">1.1.1.338</ecNumber>
    </submittedName>
</protein>
<dbReference type="PANTHER" id="PTHR11091:SF0">
    <property type="entry name" value="MALATE DEHYDROGENASE"/>
    <property type="match status" value="1"/>
</dbReference>
<evidence type="ECO:0000256" key="1">
    <source>
        <dbReference type="ARBA" id="ARBA00006056"/>
    </source>
</evidence>
<dbReference type="RefSeq" id="WP_085822283.1">
    <property type="nucleotide sequence ID" value="NZ_FWFP01000004.1"/>
</dbReference>
<dbReference type="AlphaFoldDB" id="A0A1X6Z382"/>
<accession>A0A1X6Z382</accession>
<keyword evidence="2 3" id="KW-0560">Oxidoreductase</keyword>
<gene>
    <name evidence="3" type="primary">comC_2</name>
    <name evidence="3" type="ORF">RUM8411_01754</name>
</gene>
<comment type="similarity">
    <text evidence="1">Belongs to the LDH2/MDH2 oxidoreductase family.</text>
</comment>
<sequence length="340" mass="36255">MSETVKLTLDEIQELSLTILTKSGFGPDHAQAIADLLTTCQIDDCQSHGLFRLFMCAQTMRTGKVDGNAKPIVAPSDDAVVRVDAQGGMSLLAFDLALPILIEKTRTHGIAAMAINRCFHFSALWPEVESLSAAGLAAMAMVPSHAWVAPAGGTRGSLGTNPLAFSWPRQGKDPFTFDFATSAVARGEIELYRRAGKPLPDGIALDKDGNPTTDPTAAMDGAMLTFGSYKGSALSIMIELLAGPLIDDLTSLESLEFDGGTAGAPYHGEIILAFDPSRFSGGRVAENDARAERLFADITEQGARLPSQRRFAARAQNTARGYVEIAKTLHDDLMALKDQA</sequence>